<organism evidence="2 3">
    <name type="scientific">Enterobacter kobei</name>
    <dbReference type="NCBI Taxonomy" id="208224"/>
    <lineage>
        <taxon>Bacteria</taxon>
        <taxon>Pseudomonadati</taxon>
        <taxon>Pseudomonadota</taxon>
        <taxon>Gammaproteobacteria</taxon>
        <taxon>Enterobacterales</taxon>
        <taxon>Enterobacteriaceae</taxon>
        <taxon>Enterobacter</taxon>
        <taxon>Enterobacter cloacae complex</taxon>
    </lineage>
</organism>
<dbReference type="PROSITE" id="PS51186">
    <property type="entry name" value="GNAT"/>
    <property type="match status" value="1"/>
</dbReference>
<dbReference type="AlphaFoldDB" id="A0AA86MCF1"/>
<reference evidence="2" key="1">
    <citation type="submission" date="2021-04" db="EMBL/GenBank/DDBJ databases">
        <title>Difference and commonality of drug resistance evolution in various bacteria. and drug sensitivity profiles.</title>
        <authorList>
            <person name="Maeda T."/>
            <person name="Shibai A."/>
            <person name="Kawada K."/>
            <person name="Kotani H."/>
            <person name="Tarusawa Y."/>
            <person name="Tanabe K."/>
            <person name="Furusawa C."/>
        </authorList>
    </citation>
    <scope>NUCLEOTIDE SEQUENCE</scope>
    <source>
        <strain evidence="2">JCM 8580</strain>
    </source>
</reference>
<dbReference type="InterPro" id="IPR016181">
    <property type="entry name" value="Acyl_CoA_acyltransferase"/>
</dbReference>
<dbReference type="Gene3D" id="3.40.630.30">
    <property type="match status" value="1"/>
</dbReference>
<sequence length="139" mass="15637">MHLIITEVIAAQDKEDLLTGLRSYNQPFVDKSKWGDIGIYHRNAGGKMLGGLIAQRKGSWLSIEYLWVSDEARHQGLGSKLMQAAEDLAVRNGSTHALVDTFSFQALPFYEKLGYQRQMTLEDFPSAGHARHYLTKKLA</sequence>
<feature type="domain" description="N-acetyltransferase" evidence="1">
    <location>
        <begin position="1"/>
        <end position="139"/>
    </location>
</feature>
<dbReference type="EMBL" id="AP024590">
    <property type="protein sequence ID" value="BCU55709.1"/>
    <property type="molecule type" value="Genomic_DNA"/>
</dbReference>
<dbReference type="InterPro" id="IPR000182">
    <property type="entry name" value="GNAT_dom"/>
</dbReference>
<gene>
    <name evidence="2" type="ORF">ENKO_23030</name>
</gene>
<proteinExistence type="predicted"/>
<name>A0AA86MCF1_9ENTR</name>
<evidence type="ECO:0000313" key="2">
    <source>
        <dbReference type="EMBL" id="BCU55709.1"/>
    </source>
</evidence>
<dbReference type="Pfam" id="PF00583">
    <property type="entry name" value="Acetyltransf_1"/>
    <property type="match status" value="1"/>
</dbReference>
<accession>A0AA86MCF1</accession>
<dbReference type="GO" id="GO:0016747">
    <property type="term" value="F:acyltransferase activity, transferring groups other than amino-acyl groups"/>
    <property type="evidence" value="ECO:0007669"/>
    <property type="project" value="InterPro"/>
</dbReference>
<dbReference type="CDD" id="cd04301">
    <property type="entry name" value="NAT_SF"/>
    <property type="match status" value="1"/>
</dbReference>
<dbReference type="SUPFAM" id="SSF55729">
    <property type="entry name" value="Acyl-CoA N-acyltransferases (Nat)"/>
    <property type="match status" value="1"/>
</dbReference>
<dbReference type="Proteomes" id="UP000682928">
    <property type="component" value="Chromosome"/>
</dbReference>
<evidence type="ECO:0000259" key="1">
    <source>
        <dbReference type="PROSITE" id="PS51186"/>
    </source>
</evidence>
<dbReference type="RefSeq" id="WP_088221869.1">
    <property type="nucleotide sequence ID" value="NZ_AP024590.1"/>
</dbReference>
<evidence type="ECO:0000313" key="3">
    <source>
        <dbReference type="Proteomes" id="UP000682928"/>
    </source>
</evidence>
<protein>
    <submittedName>
        <fullName evidence="2">N-acetyltransferase</fullName>
    </submittedName>
</protein>